<reference evidence="2" key="1">
    <citation type="journal article" date="2017" name="Nature">
        <title>The sunflower genome provides insights into oil metabolism, flowering and Asterid evolution.</title>
        <authorList>
            <person name="Badouin H."/>
            <person name="Gouzy J."/>
            <person name="Grassa C.J."/>
            <person name="Murat F."/>
            <person name="Staton S.E."/>
            <person name="Cottret L."/>
            <person name="Lelandais-Briere C."/>
            <person name="Owens G.L."/>
            <person name="Carrere S."/>
            <person name="Mayjonade B."/>
            <person name="Legrand L."/>
            <person name="Gill N."/>
            <person name="Kane N.C."/>
            <person name="Bowers J.E."/>
            <person name="Hubner S."/>
            <person name="Bellec A."/>
            <person name="Berard A."/>
            <person name="Berges H."/>
            <person name="Blanchet N."/>
            <person name="Boniface M.C."/>
            <person name="Brunel D."/>
            <person name="Catrice O."/>
            <person name="Chaidir N."/>
            <person name="Claudel C."/>
            <person name="Donnadieu C."/>
            <person name="Faraut T."/>
            <person name="Fievet G."/>
            <person name="Helmstetter N."/>
            <person name="King M."/>
            <person name="Knapp S.J."/>
            <person name="Lai Z."/>
            <person name="Le Paslier M.C."/>
            <person name="Lippi Y."/>
            <person name="Lorenzon L."/>
            <person name="Mandel J.R."/>
            <person name="Marage G."/>
            <person name="Marchand G."/>
            <person name="Marquand E."/>
            <person name="Bret-Mestries E."/>
            <person name="Morien E."/>
            <person name="Nambeesan S."/>
            <person name="Nguyen T."/>
            <person name="Pegot-Espagnet P."/>
            <person name="Pouilly N."/>
            <person name="Raftis F."/>
            <person name="Sallet E."/>
            <person name="Schiex T."/>
            <person name="Thomas J."/>
            <person name="Vandecasteele C."/>
            <person name="Vares D."/>
            <person name="Vear F."/>
            <person name="Vautrin S."/>
            <person name="Crespi M."/>
            <person name="Mangin B."/>
            <person name="Burke J.M."/>
            <person name="Salse J."/>
            <person name="Munos S."/>
            <person name="Vincourt P."/>
            <person name="Rieseberg L.H."/>
            <person name="Langlade N.B."/>
        </authorList>
    </citation>
    <scope>NUCLEOTIDE SEQUENCE</scope>
    <source>
        <tissue evidence="2">Leaves</tissue>
    </source>
</reference>
<keyword evidence="3" id="KW-1185">Reference proteome</keyword>
<feature type="compositionally biased region" description="Polar residues" evidence="1">
    <location>
        <begin position="257"/>
        <end position="269"/>
    </location>
</feature>
<protein>
    <recommendedName>
        <fullName evidence="4">Transposase (Putative), gypsy type</fullName>
    </recommendedName>
</protein>
<feature type="region of interest" description="Disordered" evidence="1">
    <location>
        <begin position="254"/>
        <end position="333"/>
    </location>
</feature>
<dbReference type="PANTHER" id="PTHR31099">
    <property type="entry name" value="OS06G0165300 PROTEIN"/>
    <property type="match status" value="1"/>
</dbReference>
<dbReference type="Gramene" id="mRNA:HanXRQr2_Chr13g0592251">
    <property type="protein sequence ID" value="mRNA:HanXRQr2_Chr13g0592251"/>
    <property type="gene ID" value="HanXRQr2_Chr13g0592251"/>
</dbReference>
<evidence type="ECO:0000313" key="3">
    <source>
        <dbReference type="Proteomes" id="UP000215914"/>
    </source>
</evidence>
<gene>
    <name evidence="2" type="ORF">HanXRQr2_Chr13g0592251</name>
</gene>
<reference evidence="2" key="2">
    <citation type="submission" date="2020-06" db="EMBL/GenBank/DDBJ databases">
        <title>Helianthus annuus Genome sequencing and assembly Release 2.</title>
        <authorList>
            <person name="Gouzy J."/>
            <person name="Langlade N."/>
            <person name="Munos S."/>
        </authorList>
    </citation>
    <scope>NUCLEOTIDE SEQUENCE</scope>
    <source>
        <tissue evidence="2">Leaves</tissue>
    </source>
</reference>
<comment type="caution">
    <text evidence="2">The sequence shown here is derived from an EMBL/GenBank/DDBJ whole genome shotgun (WGS) entry which is preliminary data.</text>
</comment>
<feature type="compositionally biased region" description="Basic and acidic residues" evidence="1">
    <location>
        <begin position="307"/>
        <end position="318"/>
    </location>
</feature>
<evidence type="ECO:0000313" key="2">
    <source>
        <dbReference type="EMBL" id="KAF5773757.1"/>
    </source>
</evidence>
<dbReference type="PANTHER" id="PTHR31099:SF49">
    <property type="entry name" value="MYOSIN HEAVY CHAIN-LIKE PROTEIN"/>
    <property type="match status" value="1"/>
</dbReference>
<proteinExistence type="predicted"/>
<organism evidence="2 3">
    <name type="scientific">Helianthus annuus</name>
    <name type="common">Common sunflower</name>
    <dbReference type="NCBI Taxonomy" id="4232"/>
    <lineage>
        <taxon>Eukaryota</taxon>
        <taxon>Viridiplantae</taxon>
        <taxon>Streptophyta</taxon>
        <taxon>Embryophyta</taxon>
        <taxon>Tracheophyta</taxon>
        <taxon>Spermatophyta</taxon>
        <taxon>Magnoliopsida</taxon>
        <taxon>eudicotyledons</taxon>
        <taxon>Gunneridae</taxon>
        <taxon>Pentapetalae</taxon>
        <taxon>asterids</taxon>
        <taxon>campanulids</taxon>
        <taxon>Asterales</taxon>
        <taxon>Asteraceae</taxon>
        <taxon>Asteroideae</taxon>
        <taxon>Heliantheae alliance</taxon>
        <taxon>Heliantheae</taxon>
        <taxon>Helianthus</taxon>
    </lineage>
</organism>
<evidence type="ECO:0008006" key="4">
    <source>
        <dbReference type="Google" id="ProtNLM"/>
    </source>
</evidence>
<name>A0A9K3HAL5_HELAN</name>
<dbReference type="AlphaFoldDB" id="A0A9K3HAL5"/>
<sequence length="455" mass="50872">MTLYAAFFRESNFRLPMLKFLGEVLTRYGMHISQVNALGLPRVTHFEFICRAHKIEPTFKMFNVFYYVTYTGGFYSFNSRTAGVLPCSQDPPKSFHDWKQKFFYIWRGIIPIDMHYQSESEGVPKVAVSISFPDEEWYKTLTRRPTPIIQLEEKALVAADMSLLWVPRDPRAYPVYAYKGKGGYSLMNVLDPKVAGEMAMAMLPVGEPKWTERIRDNFLHPFSESMGAYSNMILGVLEAKTDLDTTPTREEAILLSSDESTGSSNSLTHRSSRAGPQQRPGQDSTIGGVFTPPVIDPASIAAGPKQKVVEAEKAEKREARKKKTADEPAGAPTRKRFSNVKLLNYVVVSDSLSGLDAGIKRSAPDPDDKATLTEMMAKKQKILADKKRELDEQAALALSEKKLKLMGETVAPSDSEVDLGVFAKKLGNLLEKIFEASSQPRSMTMGYLFCILSFP</sequence>
<accession>A0A9K3HAL5</accession>
<dbReference type="Proteomes" id="UP000215914">
    <property type="component" value="Unassembled WGS sequence"/>
</dbReference>
<dbReference type="EMBL" id="MNCJ02000328">
    <property type="protein sequence ID" value="KAF5773757.1"/>
    <property type="molecule type" value="Genomic_DNA"/>
</dbReference>
<evidence type="ECO:0000256" key="1">
    <source>
        <dbReference type="SAM" id="MobiDB-lite"/>
    </source>
</evidence>